<dbReference type="Proteomes" id="UP000320593">
    <property type="component" value="Unassembled WGS sequence"/>
</dbReference>
<keyword evidence="2" id="KW-1185">Reference proteome</keyword>
<protein>
    <submittedName>
        <fullName evidence="1">Uncharacterized protein</fullName>
    </submittedName>
</protein>
<comment type="caution">
    <text evidence="1">The sequence shown here is derived from an EMBL/GenBank/DDBJ whole genome shotgun (WGS) entry which is preliminary data.</text>
</comment>
<dbReference type="AlphaFoldDB" id="A0A562SFN8"/>
<dbReference type="EMBL" id="VLLF01000012">
    <property type="protein sequence ID" value="TWI79973.1"/>
    <property type="molecule type" value="Genomic_DNA"/>
</dbReference>
<reference evidence="1 2" key="1">
    <citation type="submission" date="2019-07" db="EMBL/GenBank/DDBJ databases">
        <title>Genomic Encyclopedia of Archaeal and Bacterial Type Strains, Phase II (KMG-II): from individual species to whole genera.</title>
        <authorList>
            <person name="Goeker M."/>
        </authorList>
    </citation>
    <scope>NUCLEOTIDE SEQUENCE [LARGE SCALE GENOMIC DNA]</scope>
    <source>
        <strain evidence="1 2">ATCC BAA-252</strain>
    </source>
</reference>
<evidence type="ECO:0000313" key="2">
    <source>
        <dbReference type="Proteomes" id="UP000320593"/>
    </source>
</evidence>
<evidence type="ECO:0000313" key="1">
    <source>
        <dbReference type="EMBL" id="TWI79973.1"/>
    </source>
</evidence>
<organism evidence="1 2">
    <name type="scientific">Roseibium hamelinense</name>
    <dbReference type="NCBI Taxonomy" id="150831"/>
    <lineage>
        <taxon>Bacteria</taxon>
        <taxon>Pseudomonadati</taxon>
        <taxon>Pseudomonadota</taxon>
        <taxon>Alphaproteobacteria</taxon>
        <taxon>Hyphomicrobiales</taxon>
        <taxon>Stappiaceae</taxon>
        <taxon>Roseibium</taxon>
    </lineage>
</organism>
<accession>A0A562SFN8</accession>
<gene>
    <name evidence="1" type="ORF">JM93_04085</name>
</gene>
<proteinExistence type="predicted"/>
<sequence length="155" mass="17115">MQTFAHCSVRMQRWLLLLTRLSDETGCYRDSCCPRIKTPIKDSPQIAPHPAEFKALGKLSAALGRPITAFQIARDGERLDIIGAAAGASQLFLKLAEFLVRREFVGLEVPEPSATAAIDCEPLAHKRQVADRQQRPFWTGQGGHELFPKGGFGGW</sequence>
<name>A0A562SFN8_9HYPH</name>